<accession>A0ABX9BC68</accession>
<dbReference type="RefSeq" id="WP_111621409.1">
    <property type="nucleotide sequence ID" value="NZ_QLLI01000021.1"/>
</dbReference>
<dbReference type="Proteomes" id="UP000248827">
    <property type="component" value="Unassembled WGS sequence"/>
</dbReference>
<organism evidence="1 2">
    <name type="scientific">Paenibacillus pabuli</name>
    <dbReference type="NCBI Taxonomy" id="1472"/>
    <lineage>
        <taxon>Bacteria</taxon>
        <taxon>Bacillati</taxon>
        <taxon>Bacillota</taxon>
        <taxon>Bacilli</taxon>
        <taxon>Bacillales</taxon>
        <taxon>Paenibacillaceae</taxon>
        <taxon>Paenibacillus</taxon>
    </lineage>
</organism>
<keyword evidence="2" id="KW-1185">Reference proteome</keyword>
<protein>
    <submittedName>
        <fullName evidence="1">Uncharacterized protein</fullName>
    </submittedName>
</protein>
<gene>
    <name evidence="1" type="ORF">DET54_1212</name>
</gene>
<comment type="caution">
    <text evidence="1">The sequence shown here is derived from an EMBL/GenBank/DDBJ whole genome shotgun (WGS) entry which is preliminary data.</text>
</comment>
<name>A0ABX9BC68_9BACL</name>
<evidence type="ECO:0000313" key="1">
    <source>
        <dbReference type="EMBL" id="RAI85647.1"/>
    </source>
</evidence>
<sequence length="212" mass="25734">MNIRSEITFNKVMNREFDFIRNIEVLLEVNFPLIFSFEANERMYLGYVLDFKIRKKILNIMIVETDDETIYGLLDQKISLNRALTRRKPYIIYSDKEEIYQDINKVLPDENFLLTELLPNSVDIIEKKNRIAYLLESKQNYHYDSYIKFERKKSRHSREIYLISESYIDSDMLKNIIVKENKNLKKNEEEKYLNFLKPVAKDEYIIKFEFYS</sequence>
<reference evidence="1 2" key="1">
    <citation type="submission" date="2018-06" db="EMBL/GenBank/DDBJ databases">
        <title>Freshwater and sediment microbial communities from various areas in North America, analyzing microbe dynamics in response to fracking.</title>
        <authorList>
            <person name="Lamendella R."/>
        </authorList>
    </citation>
    <scope>NUCLEOTIDE SEQUENCE [LARGE SCALE GENOMIC DNA]</scope>
    <source>
        <strain evidence="1 2">NG-13</strain>
    </source>
</reference>
<evidence type="ECO:0000313" key="2">
    <source>
        <dbReference type="Proteomes" id="UP000248827"/>
    </source>
</evidence>
<dbReference type="EMBL" id="QLLI01000021">
    <property type="protein sequence ID" value="RAI85647.1"/>
    <property type="molecule type" value="Genomic_DNA"/>
</dbReference>
<proteinExistence type="predicted"/>